<sequence length="113" mass="12491">MLTKYTQENENDRALIDSQTATPKANATWVPPPQGLATLSVDTTIDPVNNKSSLAGILHNGNWETIAALTIPLPCYGAPQVQEAKALIISLKWFLKENFPIHYIETDCKNIRS</sequence>
<dbReference type="Proteomes" id="UP000596661">
    <property type="component" value="Chromosome 5"/>
</dbReference>
<reference evidence="2" key="1">
    <citation type="submission" date="2018-11" db="EMBL/GenBank/DDBJ databases">
        <authorList>
            <person name="Grassa J C."/>
        </authorList>
    </citation>
    <scope>NUCLEOTIDE SEQUENCE [LARGE SCALE GENOMIC DNA]</scope>
</reference>
<proteinExistence type="predicted"/>
<evidence type="ECO:0000313" key="3">
    <source>
        <dbReference type="Proteomes" id="UP000596661"/>
    </source>
</evidence>
<dbReference type="Gramene" id="evm.model.05.1386">
    <property type="protein sequence ID" value="cds.evm.model.05.1386"/>
    <property type="gene ID" value="evm.TU.05.1386"/>
</dbReference>
<evidence type="ECO:0000256" key="1">
    <source>
        <dbReference type="SAM" id="MobiDB-lite"/>
    </source>
</evidence>
<protein>
    <recommendedName>
        <fullName evidence="4">RNase H type-1 domain-containing protein</fullName>
    </recommendedName>
</protein>
<name>A0A803PL47_CANSA</name>
<dbReference type="EnsemblPlants" id="evm.model.05.1386">
    <property type="protein sequence ID" value="cds.evm.model.05.1386"/>
    <property type="gene ID" value="evm.TU.05.1386"/>
</dbReference>
<feature type="region of interest" description="Disordered" evidence="1">
    <location>
        <begin position="1"/>
        <end position="29"/>
    </location>
</feature>
<reference evidence="2" key="2">
    <citation type="submission" date="2021-03" db="UniProtKB">
        <authorList>
            <consortium name="EnsemblPlants"/>
        </authorList>
    </citation>
    <scope>IDENTIFICATION</scope>
</reference>
<accession>A0A803PL47</accession>
<dbReference type="AlphaFoldDB" id="A0A803PL47"/>
<evidence type="ECO:0000313" key="2">
    <source>
        <dbReference type="EnsemblPlants" id="cds.evm.model.05.1386"/>
    </source>
</evidence>
<dbReference type="EMBL" id="UZAU01000534">
    <property type="status" value="NOT_ANNOTATED_CDS"/>
    <property type="molecule type" value="Genomic_DNA"/>
</dbReference>
<evidence type="ECO:0008006" key="4">
    <source>
        <dbReference type="Google" id="ProtNLM"/>
    </source>
</evidence>
<organism evidence="2 3">
    <name type="scientific">Cannabis sativa</name>
    <name type="common">Hemp</name>
    <name type="synonym">Marijuana</name>
    <dbReference type="NCBI Taxonomy" id="3483"/>
    <lineage>
        <taxon>Eukaryota</taxon>
        <taxon>Viridiplantae</taxon>
        <taxon>Streptophyta</taxon>
        <taxon>Embryophyta</taxon>
        <taxon>Tracheophyta</taxon>
        <taxon>Spermatophyta</taxon>
        <taxon>Magnoliopsida</taxon>
        <taxon>eudicotyledons</taxon>
        <taxon>Gunneridae</taxon>
        <taxon>Pentapetalae</taxon>
        <taxon>rosids</taxon>
        <taxon>fabids</taxon>
        <taxon>Rosales</taxon>
        <taxon>Cannabaceae</taxon>
        <taxon>Cannabis</taxon>
    </lineage>
</organism>
<keyword evidence="3" id="KW-1185">Reference proteome</keyword>